<feature type="region of interest" description="Disordered" evidence="1">
    <location>
        <begin position="68"/>
        <end position="111"/>
    </location>
</feature>
<reference evidence="2 3" key="1">
    <citation type="journal article" date="2005" name="Science">
        <title>The genome of the kinetoplastid parasite, Leishmania major.</title>
        <authorList>
            <person name="Ivens A.C."/>
            <person name="Peacock C.S."/>
            <person name="Worthey E.A."/>
            <person name="Murphy L."/>
            <person name="Aggarwal G."/>
            <person name="Berriman M."/>
            <person name="Sisk E."/>
            <person name="Rajandream M.A."/>
            <person name="Adlem E."/>
            <person name="Aert R."/>
            <person name="Anupama A."/>
            <person name="Apostolou Z."/>
            <person name="Attipoe P."/>
            <person name="Bason N."/>
            <person name="Bauser C."/>
            <person name="Beck A."/>
            <person name="Beverley S.M."/>
            <person name="Bianchettin G."/>
            <person name="Borzym K."/>
            <person name="Bothe G."/>
            <person name="Bruschi C.V."/>
            <person name="Collins M."/>
            <person name="Cadag E."/>
            <person name="Ciarloni L."/>
            <person name="Clayton C."/>
            <person name="Coulson R.M."/>
            <person name="Cronin A."/>
            <person name="Cruz A.K."/>
            <person name="Davies R.M."/>
            <person name="De Gaudenzi J."/>
            <person name="Dobson D.E."/>
            <person name="Duesterhoeft A."/>
            <person name="Fazelina G."/>
            <person name="Fosker N."/>
            <person name="Frasch A.C."/>
            <person name="Fraser A."/>
            <person name="Fuchs M."/>
            <person name="Gabel C."/>
            <person name="Goble A."/>
            <person name="Goffeau A."/>
            <person name="Harris D."/>
            <person name="Hertz-Fowler C."/>
            <person name="Hilbert H."/>
            <person name="Horn D."/>
            <person name="Huang Y."/>
            <person name="Klages S."/>
            <person name="Knights A."/>
            <person name="Kube M."/>
            <person name="Larke N."/>
            <person name="Litvin L."/>
            <person name="Lord A."/>
            <person name="Louie T."/>
            <person name="Marra M."/>
            <person name="Masuy D."/>
            <person name="Matthews K."/>
            <person name="Michaeli S."/>
            <person name="Mottram J.C."/>
            <person name="Muller-Auer S."/>
            <person name="Munden H."/>
            <person name="Nelson S."/>
            <person name="Norbertczak H."/>
            <person name="Oliver K."/>
            <person name="O'neil S."/>
            <person name="Pentony M."/>
            <person name="Pohl T.M."/>
            <person name="Price C."/>
            <person name="Purnelle B."/>
            <person name="Quail M.A."/>
            <person name="Rabbinowitsch E."/>
            <person name="Reinhardt R."/>
            <person name="Rieger M."/>
            <person name="Rinta J."/>
            <person name="Robben J."/>
            <person name="Robertson L."/>
            <person name="Ruiz J.C."/>
            <person name="Rutter S."/>
            <person name="Saunders D."/>
            <person name="Schafer M."/>
            <person name="Schein J."/>
            <person name="Schwartz D.C."/>
            <person name="Seeger K."/>
            <person name="Seyler A."/>
            <person name="Sharp S."/>
            <person name="Shin H."/>
            <person name="Sivam D."/>
            <person name="Squares R."/>
            <person name="Squares S."/>
            <person name="Tosato V."/>
            <person name="Vogt C."/>
            <person name="Volckaert G."/>
            <person name="Wambutt R."/>
            <person name="Warren T."/>
            <person name="Wedler H."/>
            <person name="Woodward J."/>
            <person name="Zhou S."/>
            <person name="Zimmermann W."/>
            <person name="Smith D.F."/>
            <person name="Blackwell J.M."/>
            <person name="Stuart K.D."/>
            <person name="Barrell B."/>
            <person name="Myler P.J."/>
        </authorList>
    </citation>
    <scope>NUCLEOTIDE SEQUENCE [LARGE SCALE GENOMIC DNA]</scope>
    <source>
        <strain evidence="3">MHOM/IL/81/Friedlin</strain>
    </source>
</reference>
<sequence length="184" mass="20046">MEVVAPSALPSRDLFFFCSALCTLHIAPIVAMADCDGDLSNVHPELLKLCADPEDWREQRRRAMKAKIFGTGAQAGASPAAETYLPTDRTFGPSPSSAQQPSASSYSGQQGSVSQQAAESYILQQILSHKRRREEANTEKASALASTPQPHPQPLLTQPQQNPPASQAQELSLKEKLMRKYRKG</sequence>
<protein>
    <submittedName>
        <fullName evidence="2">Uncharacterized protein</fullName>
    </submittedName>
</protein>
<accession>Q4Q240</accession>
<dbReference type="OMA" id="PIVAMAD"/>
<dbReference type="RefSeq" id="XP_001686608.1">
    <property type="nucleotide sequence ID" value="XM_001686556.1"/>
</dbReference>
<gene>
    <name evidence="2" type="ORF">LMJF_36_0380</name>
</gene>
<organism evidence="2 3">
    <name type="scientific">Leishmania major</name>
    <dbReference type="NCBI Taxonomy" id="5664"/>
    <lineage>
        <taxon>Eukaryota</taxon>
        <taxon>Discoba</taxon>
        <taxon>Euglenozoa</taxon>
        <taxon>Kinetoplastea</taxon>
        <taxon>Metakinetoplastina</taxon>
        <taxon>Trypanosomatida</taxon>
        <taxon>Trypanosomatidae</taxon>
        <taxon>Leishmaniinae</taxon>
        <taxon>Leishmania</taxon>
    </lineage>
</organism>
<dbReference type="Proteomes" id="UP000000542">
    <property type="component" value="Chromosome 36"/>
</dbReference>
<evidence type="ECO:0000313" key="2">
    <source>
        <dbReference type="EMBL" id="CAJ08989.1"/>
    </source>
</evidence>
<evidence type="ECO:0000313" key="3">
    <source>
        <dbReference type="Proteomes" id="UP000000542"/>
    </source>
</evidence>
<name>Q4Q240_LEIMA</name>
<keyword evidence="3" id="KW-1185">Reference proteome</keyword>
<evidence type="ECO:0000256" key="1">
    <source>
        <dbReference type="SAM" id="MobiDB-lite"/>
    </source>
</evidence>
<dbReference type="eggNOG" id="ENOG502S97U">
    <property type="taxonomic scope" value="Eukaryota"/>
</dbReference>
<dbReference type="KEGG" id="lma:LMJF_36_0380"/>
<feature type="region of interest" description="Disordered" evidence="1">
    <location>
        <begin position="129"/>
        <end position="184"/>
    </location>
</feature>
<dbReference type="VEuPathDB" id="TriTrypDB:LMJFC_360010000"/>
<dbReference type="AlphaFoldDB" id="Q4Q240"/>
<dbReference type="InParanoid" id="Q4Q240"/>
<proteinExistence type="predicted"/>
<feature type="compositionally biased region" description="Low complexity" evidence="1">
    <location>
        <begin position="92"/>
        <end position="111"/>
    </location>
</feature>
<reference evidence="2 3" key="2">
    <citation type="journal article" date="2011" name="Genome Res.">
        <title>Chromosome and gene copy number variation allow major structural change between species and strains of Leishmania.</title>
        <authorList>
            <person name="Rogers M.B."/>
            <person name="Hilley J.D."/>
            <person name="Dickens N.J."/>
            <person name="Wilkes J."/>
            <person name="Bates P.A."/>
            <person name="Depledge D.P."/>
            <person name="Harris D."/>
            <person name="Her Y."/>
            <person name="Herzyk P."/>
            <person name="Imamura H."/>
            <person name="Otto T.D."/>
            <person name="Sanders M."/>
            <person name="Seeger K."/>
            <person name="Dujardin J.C."/>
            <person name="Berriman M."/>
            <person name="Smith D.F."/>
            <person name="Hertz-Fowler C."/>
            <person name="Mottram J.C."/>
        </authorList>
    </citation>
    <scope>NUCLEOTIDE SEQUENCE [LARGE SCALE GENOMIC DNA]</scope>
    <source>
        <strain evidence="3">MHOM/IL/81/Friedlin</strain>
    </source>
</reference>
<dbReference type="VEuPathDB" id="TriTrypDB:LmjF.36.0380"/>
<dbReference type="GeneID" id="5655286"/>
<dbReference type="VEuPathDB" id="TriTrypDB:LMJLV39_360009100"/>
<dbReference type="EMBL" id="FR796432">
    <property type="protein sequence ID" value="CAJ08989.1"/>
    <property type="molecule type" value="Genomic_DNA"/>
</dbReference>
<feature type="compositionally biased region" description="Low complexity" evidence="1">
    <location>
        <begin position="154"/>
        <end position="169"/>
    </location>
</feature>
<dbReference type="VEuPathDB" id="TriTrypDB:LMJSD75_360008900"/>
<dbReference type="HOGENOM" id="CLU_1470898_0_0_1"/>